<sequence>MLVTIAASLGASLEEVAWAASLYYLLYGAMQPVWGTLSDKLGRVRVIRLSLVAVLVPGLVSAFAPNLTALVVGRALSGGLFAAIIPASLVYIGDTVPINARQRALADQLATSAVATALATAAAGLAAYLGYWRVAFAAPVLVSAALGLFLLSRLPEPEREVGAGPLARLGLAVRKPWAGLVVGLALVEGGVILGFLTYLAPALEYAGYSAAVSGLVVGLFGVATLGWTRLVRGVSERFGKHILLLAGGGLLALGYAAGAAGQNLVGISLAACLVGGGFAFMHSTLQTWATEVVPEARATVISFFAAALFVGSAIATFAAAPLAEAGSFGTLFALAALVAVPLTLSAGFARLRYDAREKS</sequence>
<dbReference type="AlphaFoldDB" id="A0A6G8Q310"/>
<feature type="transmembrane region" description="Helical" evidence="6">
    <location>
        <begin position="267"/>
        <end position="288"/>
    </location>
</feature>
<feature type="transmembrane region" description="Helical" evidence="6">
    <location>
        <begin position="300"/>
        <end position="322"/>
    </location>
</feature>
<feature type="transmembrane region" description="Helical" evidence="6">
    <location>
        <begin position="131"/>
        <end position="151"/>
    </location>
</feature>
<feature type="transmembrane region" description="Helical" evidence="6">
    <location>
        <begin position="104"/>
        <end position="125"/>
    </location>
</feature>
<dbReference type="SUPFAM" id="SSF103473">
    <property type="entry name" value="MFS general substrate transporter"/>
    <property type="match status" value="1"/>
</dbReference>
<dbReference type="InterPro" id="IPR050189">
    <property type="entry name" value="MFS_Efflux_Transporters"/>
</dbReference>
<keyword evidence="2" id="KW-1003">Cell membrane</keyword>
<keyword evidence="5 6" id="KW-0472">Membrane</keyword>
<feature type="transmembrane region" description="Helical" evidence="6">
    <location>
        <begin position="328"/>
        <end position="349"/>
    </location>
</feature>
<dbReference type="GO" id="GO:0005886">
    <property type="term" value="C:plasma membrane"/>
    <property type="evidence" value="ECO:0007669"/>
    <property type="project" value="UniProtKB-SubCell"/>
</dbReference>
<evidence type="ECO:0000256" key="6">
    <source>
        <dbReference type="SAM" id="Phobius"/>
    </source>
</evidence>
<evidence type="ECO:0000256" key="3">
    <source>
        <dbReference type="ARBA" id="ARBA00022692"/>
    </source>
</evidence>
<evidence type="ECO:0000256" key="1">
    <source>
        <dbReference type="ARBA" id="ARBA00004651"/>
    </source>
</evidence>
<feature type="transmembrane region" description="Helical" evidence="6">
    <location>
        <begin position="16"/>
        <end position="34"/>
    </location>
</feature>
<organism evidence="8 9">
    <name type="scientific">Rubrobacter marinus</name>
    <dbReference type="NCBI Taxonomy" id="2653852"/>
    <lineage>
        <taxon>Bacteria</taxon>
        <taxon>Bacillati</taxon>
        <taxon>Actinomycetota</taxon>
        <taxon>Rubrobacteria</taxon>
        <taxon>Rubrobacterales</taxon>
        <taxon>Rubrobacteraceae</taxon>
        <taxon>Rubrobacter</taxon>
    </lineage>
</organism>
<feature type="domain" description="Major facilitator superfamily (MFS) profile" evidence="7">
    <location>
        <begin position="1"/>
        <end position="353"/>
    </location>
</feature>
<evidence type="ECO:0000259" key="7">
    <source>
        <dbReference type="PROSITE" id="PS50850"/>
    </source>
</evidence>
<evidence type="ECO:0000256" key="5">
    <source>
        <dbReference type="ARBA" id="ARBA00023136"/>
    </source>
</evidence>
<dbReference type="Gene3D" id="1.20.1250.20">
    <property type="entry name" value="MFS general substrate transporter like domains"/>
    <property type="match status" value="1"/>
</dbReference>
<dbReference type="InterPro" id="IPR011701">
    <property type="entry name" value="MFS"/>
</dbReference>
<dbReference type="InterPro" id="IPR020846">
    <property type="entry name" value="MFS_dom"/>
</dbReference>
<feature type="transmembrane region" description="Helical" evidence="6">
    <location>
        <begin position="242"/>
        <end position="261"/>
    </location>
</feature>
<dbReference type="InterPro" id="IPR036259">
    <property type="entry name" value="MFS_trans_sf"/>
</dbReference>
<dbReference type="Proteomes" id="UP000502706">
    <property type="component" value="Chromosome"/>
</dbReference>
<dbReference type="PROSITE" id="PS50850">
    <property type="entry name" value="MFS"/>
    <property type="match status" value="1"/>
</dbReference>
<reference evidence="8 9" key="1">
    <citation type="submission" date="2019-10" db="EMBL/GenBank/DDBJ databases">
        <title>Rubrobacter sp nov SCSIO 52915 isolated from a deep-sea sediment in the South China Sea.</title>
        <authorList>
            <person name="Chen R.W."/>
        </authorList>
    </citation>
    <scope>NUCLEOTIDE SEQUENCE [LARGE SCALE GENOMIC DNA]</scope>
    <source>
        <strain evidence="8 9">SCSIO 52915</strain>
    </source>
</reference>
<dbReference type="EMBL" id="CP045121">
    <property type="protein sequence ID" value="QIN80862.1"/>
    <property type="molecule type" value="Genomic_DNA"/>
</dbReference>
<keyword evidence="3 6" id="KW-0812">Transmembrane</keyword>
<accession>A0A6G8Q310</accession>
<protein>
    <submittedName>
        <fullName evidence="8">MFS transporter</fullName>
    </submittedName>
</protein>
<name>A0A6G8Q310_9ACTN</name>
<feature type="transmembrane region" description="Helical" evidence="6">
    <location>
        <begin position="205"/>
        <end position="230"/>
    </location>
</feature>
<dbReference type="KEGG" id="rmar:GBA65_16465"/>
<evidence type="ECO:0000256" key="2">
    <source>
        <dbReference type="ARBA" id="ARBA00022475"/>
    </source>
</evidence>
<proteinExistence type="predicted"/>
<dbReference type="PANTHER" id="PTHR43124">
    <property type="entry name" value="PURINE EFFLUX PUMP PBUE"/>
    <property type="match status" value="1"/>
</dbReference>
<evidence type="ECO:0000313" key="9">
    <source>
        <dbReference type="Proteomes" id="UP000502706"/>
    </source>
</evidence>
<feature type="transmembrane region" description="Helical" evidence="6">
    <location>
        <begin position="177"/>
        <end position="199"/>
    </location>
</feature>
<keyword evidence="4 6" id="KW-1133">Transmembrane helix</keyword>
<evidence type="ECO:0000256" key="4">
    <source>
        <dbReference type="ARBA" id="ARBA00022989"/>
    </source>
</evidence>
<dbReference type="GO" id="GO:0022857">
    <property type="term" value="F:transmembrane transporter activity"/>
    <property type="evidence" value="ECO:0007669"/>
    <property type="project" value="InterPro"/>
</dbReference>
<dbReference type="Pfam" id="PF07690">
    <property type="entry name" value="MFS_1"/>
    <property type="match status" value="1"/>
</dbReference>
<evidence type="ECO:0000313" key="8">
    <source>
        <dbReference type="EMBL" id="QIN80862.1"/>
    </source>
</evidence>
<dbReference type="PANTHER" id="PTHR43124:SF3">
    <property type="entry name" value="CHLORAMPHENICOL EFFLUX PUMP RV0191"/>
    <property type="match status" value="1"/>
</dbReference>
<comment type="subcellular location">
    <subcellularLocation>
        <location evidence="1">Cell membrane</location>
        <topology evidence="1">Multi-pass membrane protein</topology>
    </subcellularLocation>
</comment>
<feature type="transmembrane region" description="Helical" evidence="6">
    <location>
        <begin position="46"/>
        <end position="65"/>
    </location>
</feature>
<gene>
    <name evidence="8" type="ORF">GBA65_16465</name>
</gene>
<feature type="transmembrane region" description="Helical" evidence="6">
    <location>
        <begin position="71"/>
        <end position="92"/>
    </location>
</feature>
<keyword evidence="9" id="KW-1185">Reference proteome</keyword>